<keyword evidence="1" id="KW-0732">Signal</keyword>
<evidence type="ECO:0000313" key="2">
    <source>
        <dbReference type="EMBL" id="JAR94906.1"/>
    </source>
</evidence>
<keyword evidence="2" id="KW-0378">Hydrolase</keyword>
<feature type="signal peptide" evidence="1">
    <location>
        <begin position="1"/>
        <end position="16"/>
    </location>
</feature>
<dbReference type="SUPFAM" id="SSF55486">
    <property type="entry name" value="Metalloproteases ('zincins'), catalytic domain"/>
    <property type="match status" value="1"/>
</dbReference>
<accession>A0A147BVZ9</accession>
<dbReference type="EMBL" id="GEGO01000498">
    <property type="protein sequence ID" value="JAR94906.1"/>
    <property type="molecule type" value="Transcribed_RNA"/>
</dbReference>
<organism evidence="2">
    <name type="scientific">Ixodes ricinus</name>
    <name type="common">Common tick</name>
    <name type="synonym">Acarus ricinus</name>
    <dbReference type="NCBI Taxonomy" id="34613"/>
    <lineage>
        <taxon>Eukaryota</taxon>
        <taxon>Metazoa</taxon>
        <taxon>Ecdysozoa</taxon>
        <taxon>Arthropoda</taxon>
        <taxon>Chelicerata</taxon>
        <taxon>Arachnida</taxon>
        <taxon>Acari</taxon>
        <taxon>Parasitiformes</taxon>
        <taxon>Ixodida</taxon>
        <taxon>Ixodoidea</taxon>
        <taxon>Ixodidae</taxon>
        <taxon>Ixodinae</taxon>
        <taxon>Ixodes</taxon>
    </lineage>
</organism>
<dbReference type="Gene3D" id="3.40.390.10">
    <property type="entry name" value="Collagenase (Catalytic Domain)"/>
    <property type="match status" value="1"/>
</dbReference>
<dbReference type="AlphaFoldDB" id="A0A147BVZ9"/>
<name>A0A147BVZ9_IXORI</name>
<evidence type="ECO:0000256" key="1">
    <source>
        <dbReference type="SAM" id="SignalP"/>
    </source>
</evidence>
<dbReference type="GO" id="GO:0008237">
    <property type="term" value="F:metallopeptidase activity"/>
    <property type="evidence" value="ECO:0007669"/>
    <property type="project" value="UniProtKB-KW"/>
</dbReference>
<reference evidence="2" key="1">
    <citation type="journal article" date="2018" name="PLoS Negl. Trop. Dis.">
        <title>Sialome diversity of ticks revealed by RNAseq of single tick salivary glands.</title>
        <authorList>
            <person name="Perner J."/>
            <person name="Kropackova S."/>
            <person name="Kopacek P."/>
            <person name="Ribeiro J.M."/>
        </authorList>
    </citation>
    <scope>NUCLEOTIDE SEQUENCE</scope>
    <source>
        <strain evidence="2">Siblings of single egg batch collected in Ceske Budejovice</strain>
        <tissue evidence="2">Salivary glands</tissue>
    </source>
</reference>
<proteinExistence type="predicted"/>
<dbReference type="InterPro" id="IPR024079">
    <property type="entry name" value="MetalloPept_cat_dom_sf"/>
</dbReference>
<sequence length="358" mass="39728">MKVLFILVLCTAEVSPAPKFCLSPSVDLPKEQGPEANEMDVGVYFIFDDNFRVKSNDQGQPTLLEYLLTLLNAAQLRYLDIQNLRVVLSLVGASKIQLKIQRYDYIRNRGQAQVQLNAKNVHSYVKEHFTKNRNTYAEGDVVIFISGLNLLRVPQEPKMWTGGPTIGGACGDDRVGLIHDDGQSFNGVGDLAQTIAFLLGATRDTSWSASHSQARLGFLTSAIGGGPRYGFSPESKAALLLFYETKKDNTCWKEPPANRLSQNSTDVVLPANIFQKYELPFFHPCYLAYKMHPCKKEESNKAGTVECYSFCCGSNEGIHHRQPRTAVYDGTPCREKGVCISGKCIMPPTDAMPENNET</sequence>
<feature type="chain" id="PRO_5007543087" evidence="1">
    <location>
        <begin position="17"/>
        <end position="358"/>
    </location>
</feature>
<keyword evidence="2" id="KW-0645">Protease</keyword>
<keyword evidence="2" id="KW-0482">Metalloprotease</keyword>
<protein>
    <submittedName>
        <fullName evidence="2">Putative secreted metalloprotease</fullName>
    </submittedName>
</protein>
<dbReference type="GO" id="GO:0006508">
    <property type="term" value="P:proteolysis"/>
    <property type="evidence" value="ECO:0007669"/>
    <property type="project" value="UniProtKB-KW"/>
</dbReference>